<organism evidence="4">
    <name type="scientific">Clastoptera arizonana</name>
    <name type="common">Arizona spittle bug</name>
    <dbReference type="NCBI Taxonomy" id="38151"/>
    <lineage>
        <taxon>Eukaryota</taxon>
        <taxon>Metazoa</taxon>
        <taxon>Ecdysozoa</taxon>
        <taxon>Arthropoda</taxon>
        <taxon>Hexapoda</taxon>
        <taxon>Insecta</taxon>
        <taxon>Pterygota</taxon>
        <taxon>Neoptera</taxon>
        <taxon>Paraneoptera</taxon>
        <taxon>Hemiptera</taxon>
        <taxon>Auchenorrhyncha</taxon>
        <taxon>Cercopoidea</taxon>
        <taxon>Clastopteridae</taxon>
        <taxon>Clastoptera</taxon>
    </lineage>
</organism>
<dbReference type="SUPFAM" id="SSF54403">
    <property type="entry name" value="Cystatin/monellin"/>
    <property type="match status" value="1"/>
</dbReference>
<feature type="region of interest" description="Disordered" evidence="3">
    <location>
        <begin position="28"/>
        <end position="55"/>
    </location>
</feature>
<dbReference type="GO" id="GO:0005615">
    <property type="term" value="C:extracellular space"/>
    <property type="evidence" value="ECO:0007669"/>
    <property type="project" value="TreeGrafter"/>
</dbReference>
<dbReference type="Gene3D" id="3.10.450.10">
    <property type="match status" value="2"/>
</dbReference>
<dbReference type="AlphaFoldDB" id="A0A1B6E8V4"/>
<dbReference type="PANTHER" id="PTHR46186:SF2">
    <property type="entry name" value="CYSTATIN"/>
    <property type="match status" value="1"/>
</dbReference>
<name>A0A1B6E8V4_9HEMI</name>
<evidence type="ECO:0000256" key="1">
    <source>
        <dbReference type="ARBA" id="ARBA00022690"/>
    </source>
</evidence>
<feature type="non-terminal residue" evidence="4">
    <location>
        <position position="408"/>
    </location>
</feature>
<reference evidence="4" key="1">
    <citation type="submission" date="2015-12" db="EMBL/GenBank/DDBJ databases">
        <title>De novo transcriptome assembly of four potential Pierce s Disease insect vectors from Arizona vineyards.</title>
        <authorList>
            <person name="Tassone E.E."/>
        </authorList>
    </citation>
    <scope>NUCLEOTIDE SEQUENCE</scope>
</reference>
<feature type="compositionally biased region" description="Polar residues" evidence="3">
    <location>
        <begin position="28"/>
        <end position="46"/>
    </location>
</feature>
<sequence>CNVKVLGLVDHQAIDGFIENFEETLPSENFDSAKTSDNLDTANNEGTNHEENSKKESIFEKETAQLVGDEYEFSVTELVRTKAADELKKINPDLLLINVTRVTGQATNDVIQTIYLVVAPKDCSEELCYYSCKLQYASSSTQPIENTCSVNVEKREKRGVETTIRKQVEPEEAENLAHIAASTLDMFDVDNNKRVVKQIINATKELSQGVMYSLVIRLSVVNCGEGDKGKVCDGPAHGPDSLCRVKLYRSFENNSSYKLIQSDCTPVDVVKKQLIMADGRTRRATNDDYTPVDIKSDVVKELAELSMRLFTMRVNCRDCVFLEKILKAKKRVDDPPIYLLTLIVRETHRREVCDVVILDKYKENNRSVDKIQCEDFNNVSTGTVPGGYSDQDVNDPSIKKMADFSIVK</sequence>
<proteinExistence type="predicted"/>
<evidence type="ECO:0000256" key="2">
    <source>
        <dbReference type="ARBA" id="ARBA00022704"/>
    </source>
</evidence>
<dbReference type="InterPro" id="IPR046350">
    <property type="entry name" value="Cystatin_sf"/>
</dbReference>
<protein>
    <recommendedName>
        <fullName evidence="5">Cystatin domain-containing protein</fullName>
    </recommendedName>
</protein>
<evidence type="ECO:0000313" key="4">
    <source>
        <dbReference type="EMBL" id="JAS34353.1"/>
    </source>
</evidence>
<accession>A0A1B6E8V4</accession>
<dbReference type="GO" id="GO:0004869">
    <property type="term" value="F:cysteine-type endopeptidase inhibitor activity"/>
    <property type="evidence" value="ECO:0007669"/>
    <property type="project" value="UniProtKB-KW"/>
</dbReference>
<dbReference type="EMBL" id="GEDC01002945">
    <property type="protein sequence ID" value="JAS34353.1"/>
    <property type="molecule type" value="Transcribed_RNA"/>
</dbReference>
<dbReference type="GO" id="GO:0005737">
    <property type="term" value="C:cytoplasm"/>
    <property type="evidence" value="ECO:0007669"/>
    <property type="project" value="TreeGrafter"/>
</dbReference>
<gene>
    <name evidence="4" type="ORF">g.24959</name>
</gene>
<evidence type="ECO:0000256" key="3">
    <source>
        <dbReference type="SAM" id="MobiDB-lite"/>
    </source>
</evidence>
<keyword evidence="2" id="KW-0789">Thiol protease inhibitor</keyword>
<dbReference type="GO" id="GO:0031982">
    <property type="term" value="C:vesicle"/>
    <property type="evidence" value="ECO:0007669"/>
    <property type="project" value="TreeGrafter"/>
</dbReference>
<feature type="non-terminal residue" evidence="4">
    <location>
        <position position="1"/>
    </location>
</feature>
<dbReference type="PANTHER" id="PTHR46186">
    <property type="entry name" value="CYSTATIN"/>
    <property type="match status" value="1"/>
</dbReference>
<evidence type="ECO:0008006" key="5">
    <source>
        <dbReference type="Google" id="ProtNLM"/>
    </source>
</evidence>
<keyword evidence="1" id="KW-0646">Protease inhibitor</keyword>